<evidence type="ECO:0000313" key="2">
    <source>
        <dbReference type="Proteomes" id="UP000245137"/>
    </source>
</evidence>
<comment type="caution">
    <text evidence="1">The sequence shown here is derived from an EMBL/GenBank/DDBJ whole genome shotgun (WGS) entry which is preliminary data.</text>
</comment>
<dbReference type="OrthoDB" id="9794948at2"/>
<dbReference type="PIRSF" id="PIRSF010372">
    <property type="entry name" value="PaiB"/>
    <property type="match status" value="1"/>
</dbReference>
<dbReference type="PANTHER" id="PTHR35802:SF1">
    <property type="entry name" value="PROTEASE SYNTHASE AND SPORULATION PROTEIN PAI 2"/>
    <property type="match status" value="1"/>
</dbReference>
<evidence type="ECO:0000313" key="1">
    <source>
        <dbReference type="EMBL" id="PWB94826.1"/>
    </source>
</evidence>
<sequence length="210" mass="23166">MYLPDLFHEQDFETVAGLIDAHPLGALTHIVNGAIVADHLPFLFDAEANVLRAHVARANPLWRDFDSASEALAIFTGLDHYVTPSWYATKRETGKVVPTWNYEAVHVYGRLRAIEDANWIRALLRDLTARHESPRPAPWALEDAPDDFIDAMSKAVIGIELSITRIEAKRKLSQNRNAADRAGVIAGLEAEGGESAERMAKAMAALDTKA</sequence>
<gene>
    <name evidence="1" type="ORF">C5689_05075</name>
</gene>
<dbReference type="AlphaFoldDB" id="A0A2U1ST79"/>
<protein>
    <submittedName>
        <fullName evidence="1">Transcriptional regulator</fullName>
    </submittedName>
</protein>
<organism evidence="1 2">
    <name type="scientific">Methylosinus sporium</name>
    <dbReference type="NCBI Taxonomy" id="428"/>
    <lineage>
        <taxon>Bacteria</taxon>
        <taxon>Pseudomonadati</taxon>
        <taxon>Pseudomonadota</taxon>
        <taxon>Alphaproteobacteria</taxon>
        <taxon>Hyphomicrobiales</taxon>
        <taxon>Methylocystaceae</taxon>
        <taxon>Methylosinus</taxon>
    </lineage>
</organism>
<dbReference type="PANTHER" id="PTHR35802">
    <property type="entry name" value="PROTEASE SYNTHASE AND SPORULATION PROTEIN PAI 2"/>
    <property type="match status" value="1"/>
</dbReference>
<keyword evidence="2" id="KW-1185">Reference proteome</keyword>
<dbReference type="InterPro" id="IPR012349">
    <property type="entry name" value="Split_barrel_FMN-bd"/>
</dbReference>
<name>A0A2U1ST79_METSR</name>
<dbReference type="EMBL" id="PUIV01000005">
    <property type="protein sequence ID" value="PWB94826.1"/>
    <property type="molecule type" value="Genomic_DNA"/>
</dbReference>
<accession>A0A2U1ST79</accession>
<dbReference type="SUPFAM" id="SSF50475">
    <property type="entry name" value="FMN-binding split barrel"/>
    <property type="match status" value="1"/>
</dbReference>
<dbReference type="InterPro" id="IPR007396">
    <property type="entry name" value="TR_PAI2-type"/>
</dbReference>
<dbReference type="RefSeq" id="WP_108916198.1">
    <property type="nucleotide sequence ID" value="NZ_BGJY01000005.1"/>
</dbReference>
<dbReference type="Proteomes" id="UP000245137">
    <property type="component" value="Unassembled WGS sequence"/>
</dbReference>
<reference evidence="1 2" key="1">
    <citation type="journal article" date="2018" name="Appl. Microbiol. Biotechnol.">
        <title>Co-cultivation of the strictly anaerobic methanogen Methanosarcina barkeri with aerobic methanotrophs in an oxygen-limited membrane bioreactor.</title>
        <authorList>
            <person name="In 't Zandt M.H."/>
            <person name="van den Bosch T.J.M."/>
            <person name="Rijkers R."/>
            <person name="van Kessel M.A.H.J."/>
            <person name="Jetten M.S.M."/>
            <person name="Welte C.U."/>
        </authorList>
    </citation>
    <scope>NUCLEOTIDE SEQUENCE [LARGE SCALE GENOMIC DNA]</scope>
    <source>
        <strain evidence="1 2">DSM 17706</strain>
    </source>
</reference>
<dbReference type="Gene3D" id="2.30.110.10">
    <property type="entry name" value="Electron Transport, Fmn-binding Protein, Chain A"/>
    <property type="match status" value="1"/>
</dbReference>
<dbReference type="Pfam" id="PF04299">
    <property type="entry name" value="FMN_bind_2"/>
    <property type="match status" value="1"/>
</dbReference>
<proteinExistence type="predicted"/>